<dbReference type="InterPro" id="IPR036280">
    <property type="entry name" value="Multihaem_cyt_sf"/>
</dbReference>
<dbReference type="SUPFAM" id="SSF48695">
    <property type="entry name" value="Multiheme cytochromes"/>
    <property type="match status" value="2"/>
</dbReference>
<dbReference type="PANTHER" id="PTHR35038">
    <property type="entry name" value="DISSIMILATORY SULFITE REDUCTASE SIRA"/>
    <property type="match status" value="1"/>
</dbReference>
<keyword evidence="1" id="KW-0732">Signal</keyword>
<proteinExistence type="predicted"/>
<evidence type="ECO:0000259" key="2">
    <source>
        <dbReference type="Pfam" id="PF13435"/>
    </source>
</evidence>
<dbReference type="Gene3D" id="1.10.1130.10">
    <property type="entry name" value="Flavocytochrome C3, Chain A"/>
    <property type="match status" value="3"/>
</dbReference>
<dbReference type="Gene3D" id="3.90.10.10">
    <property type="entry name" value="Cytochrome C3"/>
    <property type="match status" value="1"/>
</dbReference>
<sequence>MSWPAKGLAFAPKNALSSRSKTGPPSWSGRAWQLAKLAAGLWLILWLIRPGAAFGQVDHAAAARQAGCGTCHLTPVRSPDSATSPGATAFDWGEPPAPVARPRVNASGTPVPIRPGAGGWCLACHPDEARACHPIGVPASAGAGLPLEGGDGLSCLTCHSPHQAATASAPWLPPSLDRRTATGEHRTFLLTRPNVDGGLCRSCHAERPTGPGQAGLPLSVHGARAFESRSYAGSKACMACHAKIYQEWSRTPHARMTRPLAEVEEVRHLRDEDLEWPVANVRYVLGSHYVHRFVAEATGTLVVLPRIWDRHTRTWLSTRDHGWTRRSWIPQCAGCHTTGFSAETERFVEAGVGCEACHGPALNHVRTGARAFVRNPARFTPERREQVCMSCHTSGLDNTGRYHFPVGYLPGDDLAAFYSGLTPKPGQDERTFVGDESMEDRVRQWEFLKSRLFLAKGLTCDYCQNFRNFKVATDSEYLTHDQYCLTCHTDRDQHPAESPGQNCTRCHVPMRTPTGEYSIHDHKFRF</sequence>
<dbReference type="Proteomes" id="UP000252355">
    <property type="component" value="Unassembled WGS sequence"/>
</dbReference>
<gene>
    <name evidence="3" type="ORF">OZSIB_2682</name>
</gene>
<feature type="domain" description="Cytochrome c-552/4" evidence="2">
    <location>
        <begin position="329"/>
        <end position="359"/>
    </location>
</feature>
<dbReference type="EMBL" id="QOQW01000004">
    <property type="protein sequence ID" value="RCK80794.1"/>
    <property type="molecule type" value="Genomic_DNA"/>
</dbReference>
<dbReference type="InterPro" id="IPR023155">
    <property type="entry name" value="Cyt_c-552/4"/>
</dbReference>
<organism evidence="3 4">
    <name type="scientific">Candidatus Ozemobacter sibiricus</name>
    <dbReference type="NCBI Taxonomy" id="2268124"/>
    <lineage>
        <taxon>Bacteria</taxon>
        <taxon>Candidatus Ozemobacteria</taxon>
        <taxon>Candidatus Ozemobacterales</taxon>
        <taxon>Candidatus Ozemobacteraceae</taxon>
        <taxon>Candidatus Ozemobacter</taxon>
    </lineage>
</organism>
<evidence type="ECO:0000313" key="4">
    <source>
        <dbReference type="Proteomes" id="UP000252355"/>
    </source>
</evidence>
<name>A0A367ZRM6_9BACT</name>
<dbReference type="AlphaFoldDB" id="A0A367ZRM6"/>
<feature type="domain" description="Cytochrome c-552/4" evidence="2">
    <location>
        <begin position="236"/>
        <end position="266"/>
    </location>
</feature>
<evidence type="ECO:0000313" key="3">
    <source>
        <dbReference type="EMBL" id="RCK80794.1"/>
    </source>
</evidence>
<dbReference type="InterPro" id="IPR051829">
    <property type="entry name" value="Multiheme_Cytochr_ET"/>
</dbReference>
<protein>
    <submittedName>
        <fullName evidence="3">TPR domain protein</fullName>
    </submittedName>
</protein>
<evidence type="ECO:0000256" key="1">
    <source>
        <dbReference type="ARBA" id="ARBA00022729"/>
    </source>
</evidence>
<dbReference type="Pfam" id="PF13435">
    <property type="entry name" value="Cytochrome_C554"/>
    <property type="match status" value="2"/>
</dbReference>
<comment type="caution">
    <text evidence="3">The sequence shown here is derived from an EMBL/GenBank/DDBJ whole genome shotgun (WGS) entry which is preliminary data.</text>
</comment>
<accession>A0A367ZRM6</accession>
<dbReference type="PANTHER" id="PTHR35038:SF8">
    <property type="entry name" value="C-TYPE POLYHEME CYTOCHROME OMCC"/>
    <property type="match status" value="1"/>
</dbReference>
<reference evidence="3 4" key="1">
    <citation type="submission" date="2018-05" db="EMBL/GenBank/DDBJ databases">
        <title>A metagenomic window into the 2 km-deep terrestrial subsurface aquifer revealed taxonomically and functionally diverse microbial community comprising novel uncultured bacterial lineages.</title>
        <authorList>
            <person name="Kadnikov V.V."/>
            <person name="Mardanov A.V."/>
            <person name="Beletsky A.V."/>
            <person name="Banks D."/>
            <person name="Pimenov N.V."/>
            <person name="Frank Y.A."/>
            <person name="Karnachuk O.V."/>
            <person name="Ravin N.V."/>
        </authorList>
    </citation>
    <scope>NUCLEOTIDE SEQUENCE [LARGE SCALE GENOMIC DNA]</scope>
    <source>
        <strain evidence="3">BY5</strain>
    </source>
</reference>